<comment type="caution">
    <text evidence="9">The sequence shown here is derived from an EMBL/GenBank/DDBJ whole genome shotgun (WGS) entry which is preliminary data.</text>
</comment>
<comment type="cofactor">
    <cofactor evidence="1">
        <name>Mn(2+)</name>
        <dbReference type="ChEBI" id="CHEBI:29035"/>
    </cofactor>
</comment>
<evidence type="ECO:0000256" key="5">
    <source>
        <dbReference type="ARBA" id="ARBA00023277"/>
    </source>
</evidence>
<dbReference type="GO" id="GO:0047828">
    <property type="term" value="F:D-lyxose ketol-isomerase activity"/>
    <property type="evidence" value="ECO:0007669"/>
    <property type="project" value="UniProtKB-EC"/>
</dbReference>
<evidence type="ECO:0000256" key="7">
    <source>
        <dbReference type="ARBA" id="ARBA00044951"/>
    </source>
</evidence>
<evidence type="ECO:0000256" key="1">
    <source>
        <dbReference type="ARBA" id="ARBA00001936"/>
    </source>
</evidence>
<accession>A0A8J6U1W6</accession>
<dbReference type="InterPro" id="IPR011051">
    <property type="entry name" value="RmlC_Cupin_sf"/>
</dbReference>
<dbReference type="AlphaFoldDB" id="A0A8J6U1W6"/>
<keyword evidence="2" id="KW-0479">Metal-binding</keyword>
<dbReference type="GO" id="GO:0046872">
    <property type="term" value="F:metal ion binding"/>
    <property type="evidence" value="ECO:0007669"/>
    <property type="project" value="UniProtKB-KW"/>
</dbReference>
<dbReference type="InterPro" id="IPR014710">
    <property type="entry name" value="RmlC-like_jellyroll"/>
</dbReference>
<dbReference type="Proteomes" id="UP000643405">
    <property type="component" value="Unassembled WGS sequence"/>
</dbReference>
<dbReference type="Gene3D" id="2.60.120.10">
    <property type="entry name" value="Jelly Rolls"/>
    <property type="match status" value="1"/>
</dbReference>
<keyword evidence="10" id="KW-1185">Reference proteome</keyword>
<dbReference type="SUPFAM" id="SSF51182">
    <property type="entry name" value="RmlC-like cupins"/>
    <property type="match status" value="1"/>
</dbReference>
<gene>
    <name evidence="9" type="ORF">ICI42_22500</name>
</gene>
<dbReference type="RefSeq" id="WP_188166855.1">
    <property type="nucleotide sequence ID" value="NZ_JACVVX010000013.1"/>
</dbReference>
<evidence type="ECO:0000256" key="4">
    <source>
        <dbReference type="ARBA" id="ARBA00023235"/>
    </source>
</evidence>
<protein>
    <recommendedName>
        <fullName evidence="8">D-lyxose ketol-isomerase</fullName>
        <ecNumber evidence="8">5.3.1.15</ecNumber>
    </recommendedName>
</protein>
<name>A0A8J6U1W6_9HYPH</name>
<reference evidence="9" key="1">
    <citation type="submission" date="2020-09" db="EMBL/GenBank/DDBJ databases">
        <title>Genome seq and assembly of Tianweitania sp.</title>
        <authorList>
            <person name="Chhetri G."/>
        </authorList>
    </citation>
    <scope>NUCLEOTIDE SEQUENCE</scope>
    <source>
        <strain evidence="9">Rool2</strain>
    </source>
</reference>
<dbReference type="EMBL" id="JACVVX010000013">
    <property type="protein sequence ID" value="MBD0417416.1"/>
    <property type="molecule type" value="Genomic_DNA"/>
</dbReference>
<proteinExistence type="inferred from homology"/>
<organism evidence="9 10">
    <name type="scientific">Oryzicola mucosus</name>
    <dbReference type="NCBI Taxonomy" id="2767425"/>
    <lineage>
        <taxon>Bacteria</taxon>
        <taxon>Pseudomonadati</taxon>
        <taxon>Pseudomonadota</taxon>
        <taxon>Alphaproteobacteria</taxon>
        <taxon>Hyphomicrobiales</taxon>
        <taxon>Phyllobacteriaceae</taxon>
        <taxon>Oryzicola</taxon>
    </lineage>
</organism>
<keyword evidence="5" id="KW-0119">Carbohydrate metabolism</keyword>
<evidence type="ECO:0000256" key="8">
    <source>
        <dbReference type="ARBA" id="ARBA00044972"/>
    </source>
</evidence>
<evidence type="ECO:0000256" key="3">
    <source>
        <dbReference type="ARBA" id="ARBA00023211"/>
    </source>
</evidence>
<keyword evidence="3" id="KW-0464">Manganese</keyword>
<evidence type="ECO:0000256" key="6">
    <source>
        <dbReference type="ARBA" id="ARBA00044907"/>
    </source>
</evidence>
<evidence type="ECO:0000313" key="9">
    <source>
        <dbReference type="EMBL" id="MBD0417416.1"/>
    </source>
</evidence>
<comment type="catalytic activity">
    <reaction evidence="6">
        <text>D-lyxose = D-xylulose</text>
        <dbReference type="Rhea" id="RHEA:14201"/>
        <dbReference type="ChEBI" id="CHEBI:16789"/>
        <dbReference type="ChEBI" id="CHEBI:17140"/>
        <dbReference type="EC" id="5.3.1.15"/>
    </reaction>
</comment>
<dbReference type="Pfam" id="PF07385">
    <property type="entry name" value="Lyx_isomer"/>
    <property type="match status" value="1"/>
</dbReference>
<comment type="similarity">
    <text evidence="7">Belongs to the D-lyxose ketol-isomerase family.</text>
</comment>
<evidence type="ECO:0000313" key="10">
    <source>
        <dbReference type="Proteomes" id="UP000643405"/>
    </source>
</evidence>
<sequence>MKQSEVNRLCREADECFRLQGWILPPNAQFAATDFGLGDYRAAGLVEVLLANEPEYCEKIMYASENMSTPAHTHGKKKEDIICRSGELRLTVWADNPRLTPSVGAVEVQINREMRRLLSGEAFFLKAGERITLTPGIWHEFAPSAAGTLIGEVSTWCDEATDNFFADPRVDIFHAIEPDETAEYGGFPSEASS</sequence>
<keyword evidence="4 9" id="KW-0413">Isomerase</keyword>
<dbReference type="InterPro" id="IPR010864">
    <property type="entry name" value="D-lyxose_isomer"/>
</dbReference>
<evidence type="ECO:0000256" key="2">
    <source>
        <dbReference type="ARBA" id="ARBA00022723"/>
    </source>
</evidence>
<dbReference type="EC" id="5.3.1.15" evidence="8"/>